<gene>
    <name evidence="6" type="ORF">G4V39_09920</name>
</gene>
<evidence type="ECO:0000256" key="3">
    <source>
        <dbReference type="ARBA" id="ARBA00023054"/>
    </source>
</evidence>
<feature type="domain" description="CusB-like beta-barrel" evidence="5">
    <location>
        <begin position="222"/>
        <end position="303"/>
    </location>
</feature>
<dbReference type="Pfam" id="PF25954">
    <property type="entry name" value="Beta-barrel_RND_2"/>
    <property type="match status" value="1"/>
</dbReference>
<dbReference type="SUPFAM" id="SSF111369">
    <property type="entry name" value="HlyD-like secretion proteins"/>
    <property type="match status" value="1"/>
</dbReference>
<comment type="similarity">
    <text evidence="2">Belongs to the membrane fusion protein (MFP) (TC 8.A.1) family.</text>
</comment>
<keyword evidence="7" id="KW-1185">Reference proteome</keyword>
<dbReference type="InterPro" id="IPR058625">
    <property type="entry name" value="MdtA-like_BSH"/>
</dbReference>
<dbReference type="GO" id="GO:0022857">
    <property type="term" value="F:transmembrane transporter activity"/>
    <property type="evidence" value="ECO:0007669"/>
    <property type="project" value="InterPro"/>
</dbReference>
<dbReference type="PANTHER" id="PTHR32347:SF23">
    <property type="entry name" value="BLL5650 PROTEIN"/>
    <property type="match status" value="1"/>
</dbReference>
<dbReference type="AlphaFoldDB" id="A0A6G7PYP5"/>
<dbReference type="RefSeq" id="WP_166032785.1">
    <property type="nucleotide sequence ID" value="NZ_CP048877.1"/>
</dbReference>
<evidence type="ECO:0000313" key="6">
    <source>
        <dbReference type="EMBL" id="QIJ72568.1"/>
    </source>
</evidence>
<feature type="domain" description="Multidrug resistance protein MdtA-like barrel-sandwich hybrid" evidence="4">
    <location>
        <begin position="47"/>
        <end position="211"/>
    </location>
</feature>
<dbReference type="PANTHER" id="PTHR32347">
    <property type="entry name" value="EFFLUX SYSTEM COMPONENT YKNX-RELATED"/>
    <property type="match status" value="1"/>
</dbReference>
<dbReference type="EMBL" id="CP048877">
    <property type="protein sequence ID" value="QIJ72568.1"/>
    <property type="molecule type" value="Genomic_DNA"/>
</dbReference>
<dbReference type="Proteomes" id="UP000502179">
    <property type="component" value="Chromosome"/>
</dbReference>
<evidence type="ECO:0000256" key="2">
    <source>
        <dbReference type="ARBA" id="ARBA00009477"/>
    </source>
</evidence>
<dbReference type="Gene3D" id="2.40.30.170">
    <property type="match status" value="1"/>
</dbReference>
<dbReference type="GO" id="GO:0030313">
    <property type="term" value="C:cell envelope"/>
    <property type="evidence" value="ECO:0007669"/>
    <property type="project" value="UniProtKB-SubCell"/>
</dbReference>
<organism evidence="6 7">
    <name type="scientific">Thermosulfuriphilus ammonigenes</name>
    <dbReference type="NCBI Taxonomy" id="1936021"/>
    <lineage>
        <taxon>Bacteria</taxon>
        <taxon>Pseudomonadati</taxon>
        <taxon>Thermodesulfobacteriota</taxon>
        <taxon>Thermodesulfobacteria</taxon>
        <taxon>Thermodesulfobacteriales</taxon>
        <taxon>Thermodesulfobacteriaceae</taxon>
        <taxon>Thermosulfuriphilus</taxon>
    </lineage>
</organism>
<proteinExistence type="inferred from homology"/>
<comment type="subcellular location">
    <subcellularLocation>
        <location evidence="1">Cell envelope</location>
    </subcellularLocation>
</comment>
<dbReference type="Gene3D" id="1.10.287.470">
    <property type="entry name" value="Helix hairpin bin"/>
    <property type="match status" value="1"/>
</dbReference>
<keyword evidence="3" id="KW-0175">Coiled coil</keyword>
<dbReference type="InterPro" id="IPR006143">
    <property type="entry name" value="RND_pump_MFP"/>
</dbReference>
<evidence type="ECO:0000313" key="7">
    <source>
        <dbReference type="Proteomes" id="UP000502179"/>
    </source>
</evidence>
<evidence type="ECO:0000259" key="5">
    <source>
        <dbReference type="Pfam" id="PF25954"/>
    </source>
</evidence>
<evidence type="ECO:0000256" key="1">
    <source>
        <dbReference type="ARBA" id="ARBA00004196"/>
    </source>
</evidence>
<sequence length="320" mass="35798">MKPRGLLLLAAALGVIFLAAAFSIYRQREAQRLPPGFVFASGRLEAEVVTVATRIPGRVKEIHFTEGKEVKKGDLLAQIEAEELKARRARALAGLQEAQARLQMARATLEKAQVAYEQALRDQRRYRELHRRGVISQKEFERVELLFQTRRADLRLAREGLKAAQKGVSQAKAALQEVEALLDYSQIKAPITGAIIRKLTNVGEMLSAGGPLCLMADLDQLYLKAYVPEREIGLLALGQEARVYVDAFPKRGFPARVGYIARKAEFTPKEVQTRAERVKMVYAVKLYLQENPGHILTPGMPADALIRISPEAPWPKRLPR</sequence>
<name>A0A6G7PYP5_9BACT</name>
<dbReference type="InterPro" id="IPR050465">
    <property type="entry name" value="UPF0194_transport"/>
</dbReference>
<dbReference type="NCBIfam" id="TIGR01730">
    <property type="entry name" value="RND_mfp"/>
    <property type="match status" value="1"/>
</dbReference>
<accession>A0A6G7PYP5</accession>
<dbReference type="GO" id="GO:0016020">
    <property type="term" value="C:membrane"/>
    <property type="evidence" value="ECO:0007669"/>
    <property type="project" value="InterPro"/>
</dbReference>
<evidence type="ECO:0000259" key="4">
    <source>
        <dbReference type="Pfam" id="PF25917"/>
    </source>
</evidence>
<dbReference type="KEGG" id="tav:G4V39_09920"/>
<dbReference type="Pfam" id="PF25917">
    <property type="entry name" value="BSH_RND"/>
    <property type="match status" value="1"/>
</dbReference>
<dbReference type="InterPro" id="IPR058792">
    <property type="entry name" value="Beta-barrel_RND_2"/>
</dbReference>
<reference evidence="6 7" key="1">
    <citation type="submission" date="2020-02" db="EMBL/GenBank/DDBJ databases">
        <title>Genome analysis of Thermosulfuriphilus ammonigenes ST65T, an anaerobic thermophilic chemolithoautotrophic bacterium isolated from a deep-sea hydrothermal vent.</title>
        <authorList>
            <person name="Slobodkina G."/>
            <person name="Allioux M."/>
            <person name="Merkel A."/>
            <person name="Alain K."/>
            <person name="Jebbar M."/>
            <person name="Slobodkin A."/>
        </authorList>
    </citation>
    <scope>NUCLEOTIDE SEQUENCE [LARGE SCALE GENOMIC DNA]</scope>
    <source>
        <strain evidence="6 7">ST65</strain>
    </source>
</reference>
<dbReference type="Gene3D" id="2.40.50.100">
    <property type="match status" value="1"/>
</dbReference>
<protein>
    <submittedName>
        <fullName evidence="6">Efflux RND transporter periplasmic adaptor subunit</fullName>
    </submittedName>
</protein>